<keyword evidence="3" id="KW-1185">Reference proteome</keyword>
<name>A0A507DM60_9FUNG</name>
<dbReference type="Proteomes" id="UP000320475">
    <property type="component" value="Unassembled WGS sequence"/>
</dbReference>
<comment type="caution">
    <text evidence="2">The sequence shown here is derived from an EMBL/GenBank/DDBJ whole genome shotgun (WGS) entry which is preliminary data.</text>
</comment>
<sequence length="252" mass="28751">MPSLSELPEEILSGIMVRVQHPYHFSCTSSLFYRLSLDLRVRAAWLFHHPTAIYHKSLIPVCLTSKSIPPVPTTWPILLLRERTIYHFIRLYNTSSISRLSHFDKCAIAVIWKMALENLWEYIIAAILQGCRTSTVINRPRDYIAGVFLSRTSSSAILRIATLLKEGSQSGQALTLSEMENIICDGVPSNALLLLSFMGPEYHEWILERAFHLRRMDVVRMLLDFMDTQKGSDSPGTARAERLRVTFEDLAV</sequence>
<dbReference type="EMBL" id="QEAN01000030">
    <property type="protein sequence ID" value="TPX52673.1"/>
    <property type="molecule type" value="Genomic_DNA"/>
</dbReference>
<evidence type="ECO:0000313" key="3">
    <source>
        <dbReference type="Proteomes" id="UP000317494"/>
    </source>
</evidence>
<dbReference type="VEuPathDB" id="FungiDB:SeMB42_g01247"/>
<protein>
    <recommendedName>
        <fullName evidence="5">F-box domain-containing protein</fullName>
    </recommendedName>
</protein>
<accession>A0A507DM60</accession>
<dbReference type="OrthoDB" id="10490662at2759"/>
<proteinExistence type="predicted"/>
<evidence type="ECO:0000313" key="1">
    <source>
        <dbReference type="EMBL" id="TPX50785.1"/>
    </source>
</evidence>
<reference evidence="3 4" key="1">
    <citation type="journal article" date="2019" name="Sci. Rep.">
        <title>Comparative genomics of chytrid fungi reveal insights into the obligate biotrophic and pathogenic lifestyle of Synchytrium endobioticum.</title>
        <authorList>
            <person name="van de Vossenberg B.T.L.H."/>
            <person name="Warris S."/>
            <person name="Nguyen H.D.T."/>
            <person name="van Gent-Pelzer M.P.E."/>
            <person name="Joly D.L."/>
            <person name="van de Geest H.C."/>
            <person name="Bonants P.J.M."/>
            <person name="Smith D.S."/>
            <person name="Levesque C.A."/>
            <person name="van der Lee T.A.J."/>
        </authorList>
    </citation>
    <scope>NUCLEOTIDE SEQUENCE [LARGE SCALE GENOMIC DNA]</scope>
    <source>
        <strain evidence="1 4">LEV6574</strain>
        <strain evidence="2 3">MB42</strain>
    </source>
</reference>
<dbReference type="AlphaFoldDB" id="A0A507DM60"/>
<gene>
    <name evidence="1" type="ORF">SeLEV6574_g00693</name>
    <name evidence="2" type="ORF">SeMB42_g01247</name>
</gene>
<evidence type="ECO:0000313" key="4">
    <source>
        <dbReference type="Proteomes" id="UP000320475"/>
    </source>
</evidence>
<evidence type="ECO:0000313" key="2">
    <source>
        <dbReference type="EMBL" id="TPX52673.1"/>
    </source>
</evidence>
<organism evidence="2 3">
    <name type="scientific">Synchytrium endobioticum</name>
    <dbReference type="NCBI Taxonomy" id="286115"/>
    <lineage>
        <taxon>Eukaryota</taxon>
        <taxon>Fungi</taxon>
        <taxon>Fungi incertae sedis</taxon>
        <taxon>Chytridiomycota</taxon>
        <taxon>Chytridiomycota incertae sedis</taxon>
        <taxon>Chytridiomycetes</taxon>
        <taxon>Synchytriales</taxon>
        <taxon>Synchytriaceae</taxon>
        <taxon>Synchytrium</taxon>
    </lineage>
</organism>
<dbReference type="EMBL" id="QEAM01000013">
    <property type="protein sequence ID" value="TPX50785.1"/>
    <property type="molecule type" value="Genomic_DNA"/>
</dbReference>
<evidence type="ECO:0008006" key="5">
    <source>
        <dbReference type="Google" id="ProtNLM"/>
    </source>
</evidence>
<dbReference type="Proteomes" id="UP000317494">
    <property type="component" value="Unassembled WGS sequence"/>
</dbReference>